<protein>
    <recommendedName>
        <fullName evidence="5">Aspartyl/Glutamyl-tRNA(Gln) amidotransferase subunit B/E catalytic domain-containing protein</fullName>
    </recommendedName>
</protein>
<evidence type="ECO:0000313" key="6">
    <source>
        <dbReference type="EMBL" id="KKK75637.1"/>
    </source>
</evidence>
<feature type="domain" description="Aspartyl/Glutamyl-tRNA(Gln) amidotransferase subunit B/E catalytic" evidence="5">
    <location>
        <begin position="6"/>
        <end position="239"/>
    </location>
</feature>
<dbReference type="NCBIfam" id="NF004012">
    <property type="entry name" value="PRK05477.1-2"/>
    <property type="match status" value="1"/>
</dbReference>
<dbReference type="InterPro" id="IPR017959">
    <property type="entry name" value="Asn/Gln-tRNA_amidoTrfase_suB/E"/>
</dbReference>
<evidence type="ECO:0000256" key="2">
    <source>
        <dbReference type="ARBA" id="ARBA00022741"/>
    </source>
</evidence>
<dbReference type="GO" id="GO:0070681">
    <property type="term" value="P:glutaminyl-tRNAGln biosynthesis via transamidation"/>
    <property type="evidence" value="ECO:0007669"/>
    <property type="project" value="TreeGrafter"/>
</dbReference>
<dbReference type="GO" id="GO:0050567">
    <property type="term" value="F:glutaminyl-tRNA synthase (glutamine-hydrolyzing) activity"/>
    <property type="evidence" value="ECO:0007669"/>
    <property type="project" value="TreeGrafter"/>
</dbReference>
<dbReference type="InterPro" id="IPR004413">
    <property type="entry name" value="GatB"/>
</dbReference>
<keyword evidence="2" id="KW-0547">Nucleotide-binding</keyword>
<dbReference type="PROSITE" id="PS01234">
    <property type="entry name" value="GATB"/>
    <property type="match status" value="1"/>
</dbReference>
<dbReference type="GO" id="GO:0006412">
    <property type="term" value="P:translation"/>
    <property type="evidence" value="ECO:0007669"/>
    <property type="project" value="UniProtKB-KW"/>
</dbReference>
<keyword evidence="4" id="KW-0648">Protein biosynthesis</keyword>
<dbReference type="NCBIfam" id="TIGR00133">
    <property type="entry name" value="gatB"/>
    <property type="match status" value="1"/>
</dbReference>
<feature type="non-terminal residue" evidence="6">
    <location>
        <position position="243"/>
    </location>
</feature>
<dbReference type="InterPro" id="IPR014746">
    <property type="entry name" value="Gln_synth/guanido_kin_cat_dom"/>
</dbReference>
<evidence type="ECO:0000256" key="3">
    <source>
        <dbReference type="ARBA" id="ARBA00022840"/>
    </source>
</evidence>
<gene>
    <name evidence="6" type="ORF">LCGC14_2871730</name>
</gene>
<accession>A0A0F8Y2L0</accession>
<evidence type="ECO:0000259" key="5">
    <source>
        <dbReference type="Pfam" id="PF02934"/>
    </source>
</evidence>
<dbReference type="EMBL" id="LAZR01055772">
    <property type="protein sequence ID" value="KKK75637.1"/>
    <property type="molecule type" value="Genomic_DNA"/>
</dbReference>
<dbReference type="InterPro" id="IPR017958">
    <property type="entry name" value="Gln-tRNA_amidoTrfase_suB_CS"/>
</dbReference>
<evidence type="ECO:0000256" key="1">
    <source>
        <dbReference type="ARBA" id="ARBA00022598"/>
    </source>
</evidence>
<dbReference type="GO" id="GO:0005524">
    <property type="term" value="F:ATP binding"/>
    <property type="evidence" value="ECO:0007669"/>
    <property type="project" value="UniProtKB-KW"/>
</dbReference>
<dbReference type="InterPro" id="IPR006075">
    <property type="entry name" value="Asn/Gln-tRNA_Trfase_suB/E_cat"/>
</dbReference>
<dbReference type="AlphaFoldDB" id="A0A0F8Y2L0"/>
<comment type="caution">
    <text evidence="6">The sequence shown here is derived from an EMBL/GenBank/DDBJ whole genome shotgun (WGS) entry which is preliminary data.</text>
</comment>
<name>A0A0F8Y2L0_9ZZZZ</name>
<dbReference type="PANTHER" id="PTHR11659">
    <property type="entry name" value="GLUTAMYL-TRNA GLN AMIDOTRANSFERASE SUBUNIT B MITOCHONDRIAL AND PROKARYOTIC PET112-RELATED"/>
    <property type="match status" value="1"/>
</dbReference>
<keyword evidence="3" id="KW-0067">ATP-binding</keyword>
<dbReference type="PANTHER" id="PTHR11659:SF0">
    <property type="entry name" value="GLUTAMYL-TRNA(GLN) AMIDOTRANSFERASE SUBUNIT B, MITOCHONDRIAL"/>
    <property type="match status" value="1"/>
</dbReference>
<evidence type="ECO:0000256" key="4">
    <source>
        <dbReference type="ARBA" id="ARBA00022917"/>
    </source>
</evidence>
<organism evidence="6">
    <name type="scientific">marine sediment metagenome</name>
    <dbReference type="NCBI Taxonomy" id="412755"/>
    <lineage>
        <taxon>unclassified sequences</taxon>
        <taxon>metagenomes</taxon>
        <taxon>ecological metagenomes</taxon>
    </lineage>
</organism>
<reference evidence="6" key="1">
    <citation type="journal article" date="2015" name="Nature">
        <title>Complex archaea that bridge the gap between prokaryotes and eukaryotes.</title>
        <authorList>
            <person name="Spang A."/>
            <person name="Saw J.H."/>
            <person name="Jorgensen S.L."/>
            <person name="Zaremba-Niedzwiedzka K."/>
            <person name="Martijn J."/>
            <person name="Lind A.E."/>
            <person name="van Eijk R."/>
            <person name="Schleper C."/>
            <person name="Guy L."/>
            <person name="Ettema T.J."/>
        </authorList>
    </citation>
    <scope>NUCLEOTIDE SEQUENCE</scope>
</reference>
<proteinExistence type="predicted"/>
<dbReference type="SUPFAM" id="SSF55931">
    <property type="entry name" value="Glutamine synthetase/guanido kinase"/>
    <property type="match status" value="1"/>
</dbReference>
<keyword evidence="1" id="KW-0436">Ligase</keyword>
<sequence length="243" mass="26913">MSYEAIIGLEVHVQLNTRSKTFCSCSTMFGAKPNSHTCPVCLGLPGALPVLNKEVVKKGITAGLALGCEISGHSVFARKNYFYPDLPKAYQISQYAKPLNGRGSVIIRDDQGEDKKIEMTRAHLEEDAGKLVHDEDPNGSSGADYNRCGVPLLEIVTEPDLRTPREAYRFLTAIKEIMQYTGVSECNMEKGELRVDVNVSMRRIGEKSFGVKQEIKNMNSFANVKRALELEIKRQTKILKSGG</sequence>
<dbReference type="Pfam" id="PF02934">
    <property type="entry name" value="GatB_N"/>
    <property type="match status" value="1"/>
</dbReference>